<gene>
    <name evidence="1" type="ORF">Mettu_4289</name>
</gene>
<dbReference type="InterPro" id="IPR011256">
    <property type="entry name" value="Reg_factor_effector_dom_sf"/>
</dbReference>
<evidence type="ECO:0000313" key="2">
    <source>
        <dbReference type="Proteomes" id="UP000004664"/>
    </source>
</evidence>
<dbReference type="HOGENOM" id="CLU_068699_0_1_6"/>
<dbReference type="Proteomes" id="UP000004664">
    <property type="component" value="Unassembled WGS sequence"/>
</dbReference>
<dbReference type="eggNOG" id="COG3449">
    <property type="taxonomic scope" value="Bacteria"/>
</dbReference>
<dbReference type="EMBL" id="JH109153">
    <property type="protein sequence ID" value="EGW21132.1"/>
    <property type="molecule type" value="Genomic_DNA"/>
</dbReference>
<dbReference type="SUPFAM" id="SSF55136">
    <property type="entry name" value="Probable bacterial effector-binding domain"/>
    <property type="match status" value="1"/>
</dbReference>
<sequence length="205" mass="23153">MNNPIARLTSLLWTGLTVMGIRSSEEPSYRVLSEDGDIQIRLYQPMLIAETAIEAGYSQAGKIGFNRLARYIFGGNVQNKEMSMTTPVFRESIGQLETKNEATQHAPNINKWLMSFVMPPSFDLTTLPEPSDPLVIIESITAKKVATLRYAGSLNQERMTEYSQILSAWLDERHIKPLSSPRSAAYDPPWTIPSLRRNEIHIDIE</sequence>
<proteinExistence type="predicted"/>
<dbReference type="PANTHER" id="PTHR11220:SF1">
    <property type="entry name" value="HEME-BINDING PROTEIN 2"/>
    <property type="match status" value="1"/>
</dbReference>
<accession>G3IY35</accession>
<evidence type="ECO:0000313" key="1">
    <source>
        <dbReference type="EMBL" id="EGW21132.1"/>
    </source>
</evidence>
<organism evidence="1 2">
    <name type="scientific">Methylobacter tundripaludum (strain ATCC BAA-1195 / DSM 17260 / SV96)</name>
    <dbReference type="NCBI Taxonomy" id="697282"/>
    <lineage>
        <taxon>Bacteria</taxon>
        <taxon>Pseudomonadati</taxon>
        <taxon>Pseudomonadota</taxon>
        <taxon>Gammaproteobacteria</taxon>
        <taxon>Methylococcales</taxon>
        <taxon>Methylococcaceae</taxon>
        <taxon>Methylobacter</taxon>
    </lineage>
</organism>
<protein>
    <submittedName>
        <fullName evidence="1">SOUL heme-binding protein</fullName>
    </submittedName>
</protein>
<dbReference type="STRING" id="697282.Mettu_4289"/>
<reference evidence="1 2" key="1">
    <citation type="submission" date="2011-06" db="EMBL/GenBank/DDBJ databases">
        <title>Genomic sequence of Methylobacter tundripaludum SV96.</title>
        <authorList>
            <consortium name="US DOE Joint Genome Institute"/>
            <person name="Lucas S."/>
            <person name="Han J."/>
            <person name="Lapidus A."/>
            <person name="Cheng J.-F."/>
            <person name="Goodwin L."/>
            <person name="Pitluck S."/>
            <person name="Held B."/>
            <person name="Detter J.C."/>
            <person name="Han C."/>
            <person name="Tapia R."/>
            <person name="Land M."/>
            <person name="Hauser L."/>
            <person name="Kyrpides N."/>
            <person name="Ivanova N."/>
            <person name="Ovchinnikova G."/>
            <person name="Pagani I."/>
            <person name="Klotz M.G."/>
            <person name="Dispirito A.A."/>
            <person name="Murrell J.C."/>
            <person name="Dunfield P."/>
            <person name="Kalyuzhnaya M.G."/>
            <person name="Svenning M."/>
            <person name="Trotsenko Y.A."/>
            <person name="Stein L.Y."/>
            <person name="Woyke T."/>
        </authorList>
    </citation>
    <scope>NUCLEOTIDE SEQUENCE [LARGE SCALE GENOMIC DNA]</scope>
    <source>
        <strain evidence="2">ATCC BAA-1195 / DSM 17260 / SV96</strain>
    </source>
</reference>
<dbReference type="PANTHER" id="PTHR11220">
    <property type="entry name" value="HEME-BINDING PROTEIN-RELATED"/>
    <property type="match status" value="1"/>
</dbReference>
<keyword evidence="2" id="KW-1185">Reference proteome</keyword>
<dbReference type="AlphaFoldDB" id="G3IY35"/>
<dbReference type="OrthoDB" id="2156220at2"/>
<dbReference type="Pfam" id="PF04832">
    <property type="entry name" value="SOUL"/>
    <property type="match status" value="1"/>
</dbReference>
<dbReference type="Gene3D" id="3.20.80.10">
    <property type="entry name" value="Regulatory factor, effector binding domain"/>
    <property type="match status" value="1"/>
</dbReference>
<name>G3IY35_METTV</name>
<dbReference type="RefSeq" id="WP_006893617.1">
    <property type="nucleotide sequence ID" value="NZ_JH109153.1"/>
</dbReference>
<dbReference type="InterPro" id="IPR006917">
    <property type="entry name" value="SOUL_heme-bd"/>
</dbReference>